<dbReference type="Proteomes" id="UP001605261">
    <property type="component" value="Unassembled WGS sequence"/>
</dbReference>
<organism evidence="1 2">
    <name type="scientific">Stenotrophomonas nematodicola</name>
    <dbReference type="NCBI Taxonomy" id="2656746"/>
    <lineage>
        <taxon>Bacteria</taxon>
        <taxon>Pseudomonadati</taxon>
        <taxon>Pseudomonadota</taxon>
        <taxon>Gammaproteobacteria</taxon>
        <taxon>Lysobacterales</taxon>
        <taxon>Lysobacteraceae</taxon>
        <taxon>Stenotrophomonas</taxon>
    </lineage>
</organism>
<reference evidence="1 2" key="1">
    <citation type="submission" date="2024-09" db="EMBL/GenBank/DDBJ databases">
        <authorList>
            <consortium name="All-Russian atlas of soil microorganisms"/>
            <consortium name="as a basis for the search for new antimicrobial producers and enzymes with unique properties"/>
            <person name="Sokolova E.A."/>
            <person name="Voronina E.N."/>
        </authorList>
    </citation>
    <scope>NUCLEOTIDE SEQUENCE [LARGE SCALE GENOMIC DNA]</scope>
    <source>
        <strain evidence="1 2">AF-22b-331.1</strain>
    </source>
</reference>
<protein>
    <submittedName>
        <fullName evidence="1">Imm10 family immunity protein</fullName>
    </submittedName>
</protein>
<evidence type="ECO:0000313" key="2">
    <source>
        <dbReference type="Proteomes" id="UP001605261"/>
    </source>
</evidence>
<proteinExistence type="predicted"/>
<evidence type="ECO:0000313" key="1">
    <source>
        <dbReference type="EMBL" id="MFG6110114.1"/>
    </source>
</evidence>
<keyword evidence="2" id="KW-1185">Reference proteome</keyword>
<dbReference type="EMBL" id="JBHGCJ010000009">
    <property type="protein sequence ID" value="MFG6110114.1"/>
    <property type="molecule type" value="Genomic_DNA"/>
</dbReference>
<comment type="caution">
    <text evidence="1">The sequence shown here is derived from an EMBL/GenBank/DDBJ whole genome shotgun (WGS) entry which is preliminary data.</text>
</comment>
<dbReference type="InterPro" id="IPR028962">
    <property type="entry name" value="Imm10"/>
</dbReference>
<dbReference type="Pfam" id="PF15588">
    <property type="entry name" value="Imm10"/>
    <property type="match status" value="1"/>
</dbReference>
<dbReference type="RefSeq" id="WP_394163870.1">
    <property type="nucleotide sequence ID" value="NZ_JBHGCJ010000009.1"/>
</dbReference>
<name>A0ABW7CYU6_9GAMM</name>
<sequence>MHDFIAAVVHVGADDGVLMAGLADHAHDTRRYLLLQKAEHPDAQDIALGHDGVHVCLHAQARAAYGGIHAAQLSADALALHLDAITTDALGLAASPLRIALAAPPEDVAAFAAMLRRMGIPVDAS</sequence>
<accession>A0ABW7CYU6</accession>
<gene>
    <name evidence="1" type="ORF">ACEU0G_004142</name>
</gene>